<evidence type="ECO:0000313" key="1">
    <source>
        <dbReference type="Ensembl" id="ENSPCEP00000014752.1"/>
    </source>
</evidence>
<name>A0A8C8S3K9_9SAUR</name>
<dbReference type="AlphaFoldDB" id="A0A8C8S3K9"/>
<dbReference type="InterPro" id="IPR050473">
    <property type="entry name" value="A2M/Complement_sys"/>
</dbReference>
<reference evidence="1" key="2">
    <citation type="submission" date="2025-09" db="UniProtKB">
        <authorList>
            <consortium name="Ensembl"/>
        </authorList>
    </citation>
    <scope>IDENTIFICATION</scope>
</reference>
<sequence>SASHESTKLSCLSPCPLNYPMLFDFHRQYLLMVPSVLQSGSPNQACLQLHNLNESLSVSVVLEYSSANTTIFEQSVRRDGFFQCIAFTPPRATSSPLAFITFSGKGATVRLAERRSIAILNVDSVVFIQTDKPTYKPGQPVLFRVVALDVLFRPVQETVSVAKDQNYPGVPPGL</sequence>
<dbReference type="PANTHER" id="PTHR11412">
    <property type="entry name" value="MACROGLOBULIN / COMPLEMENT"/>
    <property type="match status" value="1"/>
</dbReference>
<organism evidence="1 2">
    <name type="scientific">Pelusios castaneus</name>
    <name type="common">West African mud turtle</name>
    <dbReference type="NCBI Taxonomy" id="367368"/>
    <lineage>
        <taxon>Eukaryota</taxon>
        <taxon>Metazoa</taxon>
        <taxon>Chordata</taxon>
        <taxon>Craniata</taxon>
        <taxon>Vertebrata</taxon>
        <taxon>Euteleostomi</taxon>
        <taxon>Archelosauria</taxon>
        <taxon>Testudinata</taxon>
        <taxon>Testudines</taxon>
        <taxon>Pleurodira</taxon>
        <taxon>Pelomedusidae</taxon>
        <taxon>Pelusios</taxon>
    </lineage>
</organism>
<proteinExistence type="predicted"/>
<accession>A0A8C8S3K9</accession>
<dbReference type="Proteomes" id="UP000694393">
    <property type="component" value="Unplaced"/>
</dbReference>
<dbReference type="Gene3D" id="2.60.40.1930">
    <property type="match status" value="2"/>
</dbReference>
<dbReference type="PANTHER" id="PTHR11412:SF173">
    <property type="entry name" value="OVOSTATIN"/>
    <property type="match status" value="1"/>
</dbReference>
<protein>
    <submittedName>
        <fullName evidence="1">Uncharacterized protein</fullName>
    </submittedName>
</protein>
<dbReference type="Ensembl" id="ENSPCET00000015281.1">
    <property type="protein sequence ID" value="ENSPCEP00000014752.1"/>
    <property type="gene ID" value="ENSPCEG00000011564.1"/>
</dbReference>
<keyword evidence="2" id="KW-1185">Reference proteome</keyword>
<reference evidence="1" key="1">
    <citation type="submission" date="2025-08" db="UniProtKB">
        <authorList>
            <consortium name="Ensembl"/>
        </authorList>
    </citation>
    <scope>IDENTIFICATION</scope>
</reference>
<evidence type="ECO:0000313" key="2">
    <source>
        <dbReference type="Proteomes" id="UP000694393"/>
    </source>
</evidence>